<organism evidence="1 2">
    <name type="scientific">Mycoplasma haemocanis (strain Illinois)</name>
    <dbReference type="NCBI Taxonomy" id="1111676"/>
    <lineage>
        <taxon>Bacteria</taxon>
        <taxon>Bacillati</taxon>
        <taxon>Mycoplasmatota</taxon>
        <taxon>Mollicutes</taxon>
        <taxon>Mycoplasmataceae</taxon>
        <taxon>Mycoplasma</taxon>
    </lineage>
</organism>
<dbReference type="OrthoDB" id="9826873at2"/>
<dbReference type="AlphaFoldDB" id="H6N678"/>
<dbReference type="KEGG" id="mhe:MHC_01420"/>
<dbReference type="EMBL" id="CP003199">
    <property type="protein sequence ID" value="AEW45150.1"/>
    <property type="molecule type" value="Genomic_DNA"/>
</dbReference>
<dbReference type="STRING" id="1111676.MHC_01420"/>
<gene>
    <name evidence="1" type="ordered locus">MHC_01420</name>
</gene>
<evidence type="ECO:0000313" key="1">
    <source>
        <dbReference type="EMBL" id="AEW45150.1"/>
    </source>
</evidence>
<name>H6N678_MYCHN</name>
<keyword evidence="2" id="KW-1185">Reference proteome</keyword>
<accession>H6N678</accession>
<dbReference type="HOGENOM" id="CLU_087258_1_0_14"/>
<protein>
    <submittedName>
        <fullName evidence="1">Uncharacterized protein</fullName>
    </submittedName>
</protein>
<reference evidence="1 2" key="1">
    <citation type="journal article" date="2012" name="J. Bacteriol.">
        <title>Complete genome sequence of Mycoplasma haemocanis strain Illinois.</title>
        <authorList>
            <person name="do Nascimento N.C."/>
            <person name="Guimaraes A.M."/>
            <person name="Santos A.P."/>
            <person name="Sanmiguel P.J."/>
            <person name="Messick J.B."/>
        </authorList>
    </citation>
    <scope>NUCLEOTIDE SEQUENCE [LARGE SCALE GENOMIC DNA]</scope>
    <source>
        <strain evidence="1 2">Illinois</strain>
    </source>
</reference>
<proteinExistence type="predicted"/>
<dbReference type="Proteomes" id="UP000009135">
    <property type="component" value="Chromosome"/>
</dbReference>
<sequence>MNKLGIAALLSTGGAGASYAGYSYWASKNVARSPVTIGQKWSKFWIGNSDVNNAVWSNKSSKLTAADEATLHPDLKAIKKSFRLEDLKSWCFNASSSEYEGKDSSYLEGVRGYCTFDIQDKLTKSALTKEGSWNDANERLKKYDKSLSSVMTDIKSKLSKESSPDVDALKNWCTSNYLKPWLGDDEADFMDVQSYCTTPVKE</sequence>
<evidence type="ECO:0000313" key="2">
    <source>
        <dbReference type="Proteomes" id="UP000009135"/>
    </source>
</evidence>